<feature type="compositionally biased region" description="Low complexity" evidence="6">
    <location>
        <begin position="366"/>
        <end position="380"/>
    </location>
</feature>
<evidence type="ECO:0008006" key="9">
    <source>
        <dbReference type="Google" id="ProtNLM"/>
    </source>
</evidence>
<keyword evidence="4" id="KW-0804">Transcription</keyword>
<evidence type="ECO:0000256" key="4">
    <source>
        <dbReference type="ARBA" id="ARBA00023163"/>
    </source>
</evidence>
<feature type="region of interest" description="Disordered" evidence="6">
    <location>
        <begin position="351"/>
        <end position="390"/>
    </location>
</feature>
<proteinExistence type="inferred from homology"/>
<feature type="compositionally biased region" description="Low complexity" evidence="6">
    <location>
        <begin position="8"/>
        <end position="18"/>
    </location>
</feature>
<evidence type="ECO:0000256" key="1">
    <source>
        <dbReference type="ARBA" id="ARBA00004123"/>
    </source>
</evidence>
<dbReference type="HOGENOM" id="CLU_073373_0_0_1"/>
<gene>
    <name evidence="7" type="ORF">PAXRUDRAFT_827543</name>
</gene>
<keyword evidence="3" id="KW-0805">Transcription regulation</keyword>
<dbReference type="OrthoDB" id="10261040at2759"/>
<feature type="region of interest" description="Disordered" evidence="6">
    <location>
        <begin position="1"/>
        <end position="26"/>
    </location>
</feature>
<dbReference type="EMBL" id="KN825077">
    <property type="protein sequence ID" value="KIK94897.1"/>
    <property type="molecule type" value="Genomic_DNA"/>
</dbReference>
<dbReference type="InterPro" id="IPR021627">
    <property type="entry name" value="Mediator_Med27"/>
</dbReference>
<protein>
    <recommendedName>
        <fullName evidence="9">Mediator of RNA polymerase II transcription subunit 27</fullName>
    </recommendedName>
</protein>
<evidence type="ECO:0000256" key="3">
    <source>
        <dbReference type="ARBA" id="ARBA00023015"/>
    </source>
</evidence>
<keyword evidence="5" id="KW-0539">Nucleus</keyword>
<evidence type="ECO:0000256" key="5">
    <source>
        <dbReference type="ARBA" id="ARBA00023242"/>
    </source>
</evidence>
<dbReference type="Pfam" id="PF11571">
    <property type="entry name" value="Med27"/>
    <property type="match status" value="1"/>
</dbReference>
<organism evidence="7 8">
    <name type="scientific">Paxillus rubicundulus Ve08.2h10</name>
    <dbReference type="NCBI Taxonomy" id="930991"/>
    <lineage>
        <taxon>Eukaryota</taxon>
        <taxon>Fungi</taxon>
        <taxon>Dikarya</taxon>
        <taxon>Basidiomycota</taxon>
        <taxon>Agaricomycotina</taxon>
        <taxon>Agaricomycetes</taxon>
        <taxon>Agaricomycetidae</taxon>
        <taxon>Boletales</taxon>
        <taxon>Paxilineae</taxon>
        <taxon>Paxillaceae</taxon>
        <taxon>Paxillus</taxon>
    </lineage>
</organism>
<dbReference type="InParanoid" id="A0A0D0DCF0"/>
<keyword evidence="8" id="KW-1185">Reference proteome</keyword>
<name>A0A0D0DCF0_9AGAM</name>
<dbReference type="GO" id="GO:0016592">
    <property type="term" value="C:mediator complex"/>
    <property type="evidence" value="ECO:0007669"/>
    <property type="project" value="InterPro"/>
</dbReference>
<reference evidence="7 8" key="1">
    <citation type="submission" date="2014-04" db="EMBL/GenBank/DDBJ databases">
        <authorList>
            <consortium name="DOE Joint Genome Institute"/>
            <person name="Kuo A."/>
            <person name="Kohler A."/>
            <person name="Jargeat P."/>
            <person name="Nagy L.G."/>
            <person name="Floudas D."/>
            <person name="Copeland A."/>
            <person name="Barry K.W."/>
            <person name="Cichocki N."/>
            <person name="Veneault-Fourrey C."/>
            <person name="LaButti K."/>
            <person name="Lindquist E.A."/>
            <person name="Lipzen A."/>
            <person name="Lundell T."/>
            <person name="Morin E."/>
            <person name="Murat C."/>
            <person name="Sun H."/>
            <person name="Tunlid A."/>
            <person name="Henrissat B."/>
            <person name="Grigoriev I.V."/>
            <person name="Hibbett D.S."/>
            <person name="Martin F."/>
            <person name="Nordberg H.P."/>
            <person name="Cantor M.N."/>
            <person name="Hua S.X."/>
        </authorList>
    </citation>
    <scope>NUCLEOTIDE SEQUENCE [LARGE SCALE GENOMIC DNA]</scope>
    <source>
        <strain evidence="7 8">Ve08.2h10</strain>
    </source>
</reference>
<reference evidence="8" key="2">
    <citation type="submission" date="2015-01" db="EMBL/GenBank/DDBJ databases">
        <title>Evolutionary Origins and Diversification of the Mycorrhizal Mutualists.</title>
        <authorList>
            <consortium name="DOE Joint Genome Institute"/>
            <consortium name="Mycorrhizal Genomics Consortium"/>
            <person name="Kohler A."/>
            <person name="Kuo A."/>
            <person name="Nagy L.G."/>
            <person name="Floudas D."/>
            <person name="Copeland A."/>
            <person name="Barry K.W."/>
            <person name="Cichocki N."/>
            <person name="Veneault-Fourrey C."/>
            <person name="LaButti K."/>
            <person name="Lindquist E.A."/>
            <person name="Lipzen A."/>
            <person name="Lundell T."/>
            <person name="Morin E."/>
            <person name="Murat C."/>
            <person name="Riley R."/>
            <person name="Ohm R."/>
            <person name="Sun H."/>
            <person name="Tunlid A."/>
            <person name="Henrissat B."/>
            <person name="Grigoriev I.V."/>
            <person name="Hibbett D.S."/>
            <person name="Martin F."/>
        </authorList>
    </citation>
    <scope>NUCLEOTIDE SEQUENCE [LARGE SCALE GENOMIC DNA]</scope>
    <source>
        <strain evidence="8">Ve08.2h10</strain>
    </source>
</reference>
<evidence type="ECO:0000256" key="2">
    <source>
        <dbReference type="ARBA" id="ARBA00008048"/>
    </source>
</evidence>
<dbReference type="AlphaFoldDB" id="A0A0D0DCF0"/>
<dbReference type="STRING" id="930991.A0A0D0DCF0"/>
<dbReference type="Proteomes" id="UP000054538">
    <property type="component" value="Unassembled WGS sequence"/>
</dbReference>
<accession>A0A0D0DCF0</accession>
<evidence type="ECO:0000313" key="8">
    <source>
        <dbReference type="Proteomes" id="UP000054538"/>
    </source>
</evidence>
<comment type="subcellular location">
    <subcellularLocation>
        <location evidence="1">Nucleus</location>
    </subcellularLocation>
</comment>
<feature type="region of interest" description="Disordered" evidence="6">
    <location>
        <begin position="107"/>
        <end position="157"/>
    </location>
</feature>
<comment type="similarity">
    <text evidence="2">Belongs to the Mediator complex subunit 27 family.</text>
</comment>
<evidence type="ECO:0000256" key="6">
    <source>
        <dbReference type="SAM" id="MobiDB-lite"/>
    </source>
</evidence>
<sequence length="399" mass="43677">MASPVTDTTPKAPNEPATTAPPPSLQDRIQTLTDVHNRLQALRHMPSMLLKPPSASLLSDFSPPFDPTVDQDFIAAFNSTPARDLHTLKEFSEVLCSEKVQEALRAARASEEADQSELGSSFRRENRKRKRPQSPVGSPQPYIPPPPRSSSLFSPIEDDPPPLRAESLFEFLREFNRGNLVEFKRPVPSELDGPSPPRCRLAIWLRTKTLRDELGVASSSAPTSVSSKPRGGKLTSPAVIRFVIPDVLTAYVSLIFTSLDSPLVVESVTAFGPRERKLPHEQSDYLALQVLSQHLAKTIQSHPRVPLQILINLLVSYRGLFVDRCTSCERVLSAEGHIPPVGRVWVAKEQLPPSNTSGKTSDADIDTPGGPADPAPGSSGHTEPASGHWEPRHVTCLYS</sequence>
<evidence type="ECO:0000313" key="7">
    <source>
        <dbReference type="EMBL" id="KIK94897.1"/>
    </source>
</evidence>